<dbReference type="InterPro" id="IPR051826">
    <property type="entry name" value="E3_ubiquitin-ligase_domain"/>
</dbReference>
<feature type="domain" description="RING-type" evidence="5">
    <location>
        <begin position="439"/>
        <end position="482"/>
    </location>
</feature>
<dbReference type="Gene3D" id="3.30.40.10">
    <property type="entry name" value="Zinc/RING finger domain, C3HC4 (zinc finger)"/>
    <property type="match status" value="1"/>
</dbReference>
<protein>
    <recommendedName>
        <fullName evidence="5">RING-type domain-containing protein</fullName>
    </recommendedName>
</protein>
<dbReference type="Proteomes" id="UP000094455">
    <property type="component" value="Unassembled WGS sequence"/>
</dbReference>
<dbReference type="RefSeq" id="XP_019019515.1">
    <property type="nucleotide sequence ID" value="XM_019161745.1"/>
</dbReference>
<proteinExistence type="predicted"/>
<gene>
    <name evidence="6" type="ORF">PICMEDRAFT_177940</name>
</gene>
<evidence type="ECO:0000259" key="5">
    <source>
        <dbReference type="PROSITE" id="PS50089"/>
    </source>
</evidence>
<evidence type="ECO:0000313" key="7">
    <source>
        <dbReference type="Proteomes" id="UP000094455"/>
    </source>
</evidence>
<dbReference type="InterPro" id="IPR013083">
    <property type="entry name" value="Znf_RING/FYVE/PHD"/>
</dbReference>
<dbReference type="GO" id="GO:0006511">
    <property type="term" value="P:ubiquitin-dependent protein catabolic process"/>
    <property type="evidence" value="ECO:0007669"/>
    <property type="project" value="TreeGrafter"/>
</dbReference>
<dbReference type="Pfam" id="PF13639">
    <property type="entry name" value="zf-RING_2"/>
    <property type="match status" value="1"/>
</dbReference>
<evidence type="ECO:0000256" key="3">
    <source>
        <dbReference type="ARBA" id="ARBA00022833"/>
    </source>
</evidence>
<keyword evidence="1" id="KW-0479">Metal-binding</keyword>
<organism evidence="6 7">
    <name type="scientific">Pichia membranifaciens NRRL Y-2026</name>
    <dbReference type="NCBI Taxonomy" id="763406"/>
    <lineage>
        <taxon>Eukaryota</taxon>
        <taxon>Fungi</taxon>
        <taxon>Dikarya</taxon>
        <taxon>Ascomycota</taxon>
        <taxon>Saccharomycotina</taxon>
        <taxon>Pichiomycetes</taxon>
        <taxon>Pichiales</taxon>
        <taxon>Pichiaceae</taxon>
        <taxon>Pichia</taxon>
    </lineage>
</organism>
<dbReference type="OrthoDB" id="3980884at2759"/>
<dbReference type="PANTHER" id="PTHR22765">
    <property type="entry name" value="RING FINGER AND PROTEASE ASSOCIATED DOMAIN-CONTAINING"/>
    <property type="match status" value="1"/>
</dbReference>
<dbReference type="SMART" id="SM00184">
    <property type="entry name" value="RING"/>
    <property type="match status" value="1"/>
</dbReference>
<name>A0A1E3NQS1_9ASCO</name>
<dbReference type="PANTHER" id="PTHR22765:SF434">
    <property type="entry name" value="GB|AAD18119.1-RELATED"/>
    <property type="match status" value="1"/>
</dbReference>
<evidence type="ECO:0000256" key="1">
    <source>
        <dbReference type="ARBA" id="ARBA00022723"/>
    </source>
</evidence>
<dbReference type="AlphaFoldDB" id="A0A1E3NQS1"/>
<dbReference type="SUPFAM" id="SSF57850">
    <property type="entry name" value="RING/U-box"/>
    <property type="match status" value="1"/>
</dbReference>
<dbReference type="SMART" id="SM00744">
    <property type="entry name" value="RINGv"/>
    <property type="match status" value="1"/>
</dbReference>
<dbReference type="GeneID" id="30178432"/>
<keyword evidence="3" id="KW-0862">Zinc</keyword>
<dbReference type="PROSITE" id="PS50089">
    <property type="entry name" value="ZF_RING_2"/>
    <property type="match status" value="1"/>
</dbReference>
<dbReference type="STRING" id="763406.A0A1E3NQS1"/>
<dbReference type="GO" id="GO:0061630">
    <property type="term" value="F:ubiquitin protein ligase activity"/>
    <property type="evidence" value="ECO:0007669"/>
    <property type="project" value="TreeGrafter"/>
</dbReference>
<sequence>MSDRRSSRSVFRPIRDRFVNAWHHHVSKKYPQEASIRNPYSRTHADVSVIPPAVESELRHMFPLTTDNSWEPPVFNESFHRSATYDASSAMICPFPYPYTGPYPCHNPNPDFRFTTSDTVFDSAYFLSNDIETIATILEQVYANNLKFLVDNPYWNYGICPPLMENLGIANKYIVSQLKGEPLVTLDLHFPEFTNLLASLQYDNKIQRVLCEQKKKGENMRFLQAYKFDDKKTFIKNGLVPVVIVGIFCAEIPVSASYEYVPVDANAKRTIKFVDRNHIFHEFNTNITRLEQQISFSMKQYPIFNELTPYKGPRFSMRPIIFTNLSEYGWQLVQLTHIFQFQDPILKALPNLLKQMYNYLSNPVKQNGSPPHSPAPKIFESPDLTLLMSELTDHYTVPNMDLYLKQKPWGRPSLVSFNINSDTHIDAQYLTQLNQGDECAICLLEYKECEICLHLNCEHVFHKSCIEQWINSSNDSRCPLCRRINKRFGLY</sequence>
<keyword evidence="7" id="KW-1185">Reference proteome</keyword>
<reference evidence="6 7" key="1">
    <citation type="journal article" date="2016" name="Proc. Natl. Acad. Sci. U.S.A.">
        <title>Comparative genomics of biotechnologically important yeasts.</title>
        <authorList>
            <person name="Riley R."/>
            <person name="Haridas S."/>
            <person name="Wolfe K.H."/>
            <person name="Lopes M.R."/>
            <person name="Hittinger C.T."/>
            <person name="Goeker M."/>
            <person name="Salamov A.A."/>
            <person name="Wisecaver J.H."/>
            <person name="Long T.M."/>
            <person name="Calvey C.H."/>
            <person name="Aerts A.L."/>
            <person name="Barry K.W."/>
            <person name="Choi C."/>
            <person name="Clum A."/>
            <person name="Coughlan A.Y."/>
            <person name="Deshpande S."/>
            <person name="Douglass A.P."/>
            <person name="Hanson S.J."/>
            <person name="Klenk H.-P."/>
            <person name="LaButti K.M."/>
            <person name="Lapidus A."/>
            <person name="Lindquist E.A."/>
            <person name="Lipzen A.M."/>
            <person name="Meier-Kolthoff J.P."/>
            <person name="Ohm R.A."/>
            <person name="Otillar R.P."/>
            <person name="Pangilinan J.L."/>
            <person name="Peng Y."/>
            <person name="Rokas A."/>
            <person name="Rosa C.A."/>
            <person name="Scheuner C."/>
            <person name="Sibirny A.A."/>
            <person name="Slot J.C."/>
            <person name="Stielow J.B."/>
            <person name="Sun H."/>
            <person name="Kurtzman C.P."/>
            <person name="Blackwell M."/>
            <person name="Grigoriev I.V."/>
            <person name="Jeffries T.W."/>
        </authorList>
    </citation>
    <scope>NUCLEOTIDE SEQUENCE [LARGE SCALE GENOMIC DNA]</scope>
    <source>
        <strain evidence="6 7">NRRL Y-2026</strain>
    </source>
</reference>
<accession>A0A1E3NQS1</accession>
<dbReference type="GO" id="GO:0008270">
    <property type="term" value="F:zinc ion binding"/>
    <property type="evidence" value="ECO:0007669"/>
    <property type="project" value="UniProtKB-KW"/>
</dbReference>
<dbReference type="EMBL" id="KV454001">
    <property type="protein sequence ID" value="ODQ48402.1"/>
    <property type="molecule type" value="Genomic_DNA"/>
</dbReference>
<evidence type="ECO:0000313" key="6">
    <source>
        <dbReference type="EMBL" id="ODQ48402.1"/>
    </source>
</evidence>
<dbReference type="CDD" id="cd16448">
    <property type="entry name" value="RING-H2"/>
    <property type="match status" value="1"/>
</dbReference>
<evidence type="ECO:0000256" key="2">
    <source>
        <dbReference type="ARBA" id="ARBA00022771"/>
    </source>
</evidence>
<dbReference type="InterPro" id="IPR011016">
    <property type="entry name" value="Znf_RING-CH"/>
</dbReference>
<keyword evidence="2 4" id="KW-0863">Zinc-finger</keyword>
<evidence type="ECO:0000256" key="4">
    <source>
        <dbReference type="PROSITE-ProRule" id="PRU00175"/>
    </source>
</evidence>
<dbReference type="InterPro" id="IPR001841">
    <property type="entry name" value="Znf_RING"/>
</dbReference>